<dbReference type="EMBL" id="CWKH01000002">
    <property type="protein sequence ID" value="CRZ16852.1"/>
    <property type="molecule type" value="Genomic_DNA"/>
</dbReference>
<organism evidence="1 2">
    <name type="scientific">Mycolicibacterium neworleansense</name>
    <dbReference type="NCBI Taxonomy" id="146018"/>
    <lineage>
        <taxon>Bacteria</taxon>
        <taxon>Bacillati</taxon>
        <taxon>Actinomycetota</taxon>
        <taxon>Actinomycetes</taxon>
        <taxon>Mycobacteriales</taxon>
        <taxon>Mycobacteriaceae</taxon>
        <taxon>Mycolicibacterium</taxon>
    </lineage>
</organism>
<reference evidence="2" key="1">
    <citation type="submission" date="2015-07" db="EMBL/GenBank/DDBJ databases">
        <authorList>
            <person name="Urmite Genomes"/>
        </authorList>
    </citation>
    <scope>NUCLEOTIDE SEQUENCE [LARGE SCALE GENOMIC DNA]</scope>
    <source>
        <strain evidence="2">type strain: ATCC 49404</strain>
    </source>
</reference>
<accession>A0A0H5RTM2</accession>
<proteinExistence type="predicted"/>
<gene>
    <name evidence="1" type="ORF">BN2156_03730</name>
</gene>
<dbReference type="AlphaFoldDB" id="A0A0H5RTM2"/>
<sequence>MLYSPTAPTVAFLHAFTPVFVHTCHARDRWWLIRDSYGLS</sequence>
<dbReference type="Proteomes" id="UP000199147">
    <property type="component" value="Unassembled WGS sequence"/>
</dbReference>
<evidence type="ECO:0000313" key="2">
    <source>
        <dbReference type="Proteomes" id="UP000199147"/>
    </source>
</evidence>
<protein>
    <submittedName>
        <fullName evidence="1">Uncharacterized protein</fullName>
    </submittedName>
</protein>
<evidence type="ECO:0000313" key="1">
    <source>
        <dbReference type="EMBL" id="CRZ16852.1"/>
    </source>
</evidence>
<name>A0A0H5RTM2_9MYCO</name>
<keyword evidence="2" id="KW-1185">Reference proteome</keyword>